<dbReference type="InterPro" id="IPR043776">
    <property type="entry name" value="DUF5718"/>
</dbReference>
<sequence>MINLAAGRWAGFGIAGNFAGHLEQAGEVRDFATLKKTGAGPKGMFPFHLSIEGHFLAVDPVSSSAMVLPEGAQVQGEPEVALACELHYTAGNVVRVKPLAFAAFDDASIRREGAPKISVKKNWGPDSKGLSSRWIKLANGLDSGSGLDSWRIASFLGRDGGWNAYGIDSPVAGYTLYGPDLIAWIEEKLTAQADEGPLENLPLLLSKAGRPEHAVIAIGATRYTTLGETTYFQPGDSFAVAVYDPERIDSTLLPELCSRSESVDGLSLLVRKAHRI</sequence>
<dbReference type="AlphaFoldDB" id="A0A916J5L9"/>
<dbReference type="RefSeq" id="WP_220636481.1">
    <property type="nucleotide sequence ID" value="NZ_CAJQUM010000001.1"/>
</dbReference>
<accession>A0A916J5L9</accession>
<gene>
    <name evidence="1" type="ORF">GTOL_12537</name>
</gene>
<dbReference type="EMBL" id="CAJQUM010000001">
    <property type="protein sequence ID" value="CAG4884654.1"/>
    <property type="molecule type" value="Genomic_DNA"/>
</dbReference>
<evidence type="ECO:0000313" key="1">
    <source>
        <dbReference type="EMBL" id="CAG4884654.1"/>
    </source>
</evidence>
<evidence type="ECO:0000313" key="2">
    <source>
        <dbReference type="Proteomes" id="UP000742786"/>
    </source>
</evidence>
<proteinExistence type="predicted"/>
<comment type="caution">
    <text evidence="1">The sequence shown here is derived from an EMBL/GenBank/DDBJ whole genome shotgun (WGS) entry which is preliminary data.</text>
</comment>
<dbReference type="Proteomes" id="UP000742786">
    <property type="component" value="Unassembled WGS sequence"/>
</dbReference>
<reference evidence="1" key="1">
    <citation type="submission" date="2021-04" db="EMBL/GenBank/DDBJ databases">
        <authorList>
            <person name="Hornung B."/>
        </authorList>
    </citation>
    <scope>NUCLEOTIDE SEQUENCE</scope>
    <source>
        <strain evidence="1">G5G6</strain>
    </source>
</reference>
<keyword evidence="2" id="KW-1185">Reference proteome</keyword>
<organism evidence="1 2">
    <name type="scientific">Georgfuchsia toluolica</name>
    <dbReference type="NCBI Taxonomy" id="424218"/>
    <lineage>
        <taxon>Bacteria</taxon>
        <taxon>Pseudomonadati</taxon>
        <taxon>Pseudomonadota</taxon>
        <taxon>Betaproteobacteria</taxon>
        <taxon>Nitrosomonadales</taxon>
        <taxon>Sterolibacteriaceae</taxon>
        <taxon>Georgfuchsia</taxon>
    </lineage>
</organism>
<protein>
    <submittedName>
        <fullName evidence="1">Uncharacterized protein</fullName>
    </submittedName>
</protein>
<name>A0A916J5L9_9PROT</name>
<dbReference type="Pfam" id="PF18985">
    <property type="entry name" value="DUF5718"/>
    <property type="match status" value="1"/>
</dbReference>